<dbReference type="GO" id="GO:0005509">
    <property type="term" value="F:calcium ion binding"/>
    <property type="evidence" value="ECO:0007669"/>
    <property type="project" value="InterPro"/>
</dbReference>
<dbReference type="PROSITE" id="PS50268">
    <property type="entry name" value="CADHERIN_2"/>
    <property type="match status" value="1"/>
</dbReference>
<dbReference type="AlphaFoldDB" id="A0A517WST2"/>
<feature type="transmembrane region" description="Helical" evidence="1">
    <location>
        <begin position="7"/>
        <end position="25"/>
    </location>
</feature>
<dbReference type="InterPro" id="IPR014717">
    <property type="entry name" value="Transl_elong_EF1B/ribsomal_bS6"/>
</dbReference>
<dbReference type="InterPro" id="IPR015919">
    <property type="entry name" value="Cadherin-like_sf"/>
</dbReference>
<keyword evidence="1" id="KW-0812">Transmembrane</keyword>
<keyword evidence="4" id="KW-1185">Reference proteome</keyword>
<dbReference type="InterPro" id="IPR002126">
    <property type="entry name" value="Cadherin-like_dom"/>
</dbReference>
<sequence length="632" mass="70556">MQKREKILALIFGAVIVFWLGMPILHSTFIEPIESRENQLNVINNSIDQKEQQELELLRSAKQLGTWVEHSLPPDEHDAQRLYLEWLNDLAELSGISDLKLSPGRRIREGKTYIAVQVSLEGTATYQQLCHFLLHFYQTDLLQNIVRLELKSTGTGKSDPLEVKITAEGLALTKAKPREQLFPRAKVAAILNFDGTKMKVQDVIDFPSQTPFRIRINQEFLTVTEISEDTWTIVRGANSTVPARYDAGTPFELSPLSQYSEGNTKLQQSITQDTELIKVLSSKHFPKGQRFLIKINNEILNVINQTNGEWAVQRGVLDTKPTAHSKGEVVMQAPQYLQAVFDYGLVAPSNPFAKPVPDKVYKLELKEIPKQTIVRGNILELKIPIVGINPSINAPVLSVKEKLPGLVMKSDKLKWSPAKEQKAGVYPITIAAVQGDQTQEKVFQIELLEKNTPPKIEAIKSVVAYQTQPLSLFVKASDVDLPPQKLKFELASEAPEGVKLNLETGELTWTPAASAELKDYVITVKVSDSGTPPVSSTENITVKVLLDDAFFTFLTGSINVDGKKIAWLRNRATNQKQEVQAGDTINVSEIRAIVKSISDKYLILEIDGKPWVLSLGENFRTLRNLSSVPVLN</sequence>
<gene>
    <name evidence="3" type="ORF">V202x_16780</name>
</gene>
<reference evidence="3 4" key="1">
    <citation type="submission" date="2019-03" db="EMBL/GenBank/DDBJ databases">
        <title>Deep-cultivation of Planctomycetes and their phenomic and genomic characterization uncovers novel biology.</title>
        <authorList>
            <person name="Wiegand S."/>
            <person name="Jogler M."/>
            <person name="Boedeker C."/>
            <person name="Pinto D."/>
            <person name="Vollmers J."/>
            <person name="Rivas-Marin E."/>
            <person name="Kohn T."/>
            <person name="Peeters S.H."/>
            <person name="Heuer A."/>
            <person name="Rast P."/>
            <person name="Oberbeckmann S."/>
            <person name="Bunk B."/>
            <person name="Jeske O."/>
            <person name="Meyerdierks A."/>
            <person name="Storesund J.E."/>
            <person name="Kallscheuer N."/>
            <person name="Luecker S."/>
            <person name="Lage O.M."/>
            <person name="Pohl T."/>
            <person name="Merkel B.J."/>
            <person name="Hornburger P."/>
            <person name="Mueller R.-W."/>
            <person name="Bruemmer F."/>
            <person name="Labrenz M."/>
            <person name="Spormann A.M."/>
            <person name="Op den Camp H."/>
            <person name="Overmann J."/>
            <person name="Amann R."/>
            <person name="Jetten M.S.M."/>
            <person name="Mascher T."/>
            <person name="Medema M.H."/>
            <person name="Devos D.P."/>
            <person name="Kaster A.-K."/>
            <person name="Ovreas L."/>
            <person name="Rohde M."/>
            <person name="Galperin M.Y."/>
            <person name="Jogler C."/>
        </authorList>
    </citation>
    <scope>NUCLEOTIDE SEQUENCE [LARGE SCALE GENOMIC DNA]</scope>
    <source>
        <strain evidence="3 4">V202</strain>
    </source>
</reference>
<dbReference type="SUPFAM" id="SSF49313">
    <property type="entry name" value="Cadherin-like"/>
    <property type="match status" value="1"/>
</dbReference>
<dbReference type="Proteomes" id="UP000318384">
    <property type="component" value="Chromosome"/>
</dbReference>
<dbReference type="RefSeq" id="WP_145172855.1">
    <property type="nucleotide sequence ID" value="NZ_CP037422.1"/>
</dbReference>
<dbReference type="Gene3D" id="2.60.40.10">
    <property type="entry name" value="Immunoglobulins"/>
    <property type="match status" value="1"/>
</dbReference>
<dbReference type="Gene3D" id="3.30.70.60">
    <property type="match status" value="1"/>
</dbReference>
<dbReference type="InterPro" id="IPR013783">
    <property type="entry name" value="Ig-like_fold"/>
</dbReference>
<organism evidence="3 4">
    <name type="scientific">Gimesia aquarii</name>
    <dbReference type="NCBI Taxonomy" id="2527964"/>
    <lineage>
        <taxon>Bacteria</taxon>
        <taxon>Pseudomonadati</taxon>
        <taxon>Planctomycetota</taxon>
        <taxon>Planctomycetia</taxon>
        <taxon>Planctomycetales</taxon>
        <taxon>Planctomycetaceae</taxon>
        <taxon>Gimesia</taxon>
    </lineage>
</organism>
<evidence type="ECO:0000313" key="4">
    <source>
        <dbReference type="Proteomes" id="UP000318384"/>
    </source>
</evidence>
<feature type="domain" description="Cadherin" evidence="2">
    <location>
        <begin position="474"/>
        <end position="544"/>
    </location>
</feature>
<name>A0A517WST2_9PLAN</name>
<keyword evidence="1" id="KW-0472">Membrane</keyword>
<keyword evidence="1" id="KW-1133">Transmembrane helix</keyword>
<dbReference type="EMBL" id="CP037422">
    <property type="protein sequence ID" value="QDU08311.1"/>
    <property type="molecule type" value="Genomic_DNA"/>
</dbReference>
<proteinExistence type="predicted"/>
<dbReference type="OrthoDB" id="213434at2"/>
<accession>A0A517WST2</accession>
<evidence type="ECO:0000259" key="2">
    <source>
        <dbReference type="PROSITE" id="PS50268"/>
    </source>
</evidence>
<protein>
    <recommendedName>
        <fullName evidence="2">Cadherin domain-containing protein</fullName>
    </recommendedName>
</protein>
<dbReference type="GO" id="GO:0007156">
    <property type="term" value="P:homophilic cell adhesion via plasma membrane adhesion molecules"/>
    <property type="evidence" value="ECO:0007669"/>
    <property type="project" value="InterPro"/>
</dbReference>
<evidence type="ECO:0000256" key="1">
    <source>
        <dbReference type="SAM" id="Phobius"/>
    </source>
</evidence>
<dbReference type="CDD" id="cd11304">
    <property type="entry name" value="Cadherin_repeat"/>
    <property type="match status" value="1"/>
</dbReference>
<dbReference type="Pfam" id="PF05345">
    <property type="entry name" value="He_PIG"/>
    <property type="match status" value="1"/>
</dbReference>
<dbReference type="GO" id="GO:0016020">
    <property type="term" value="C:membrane"/>
    <property type="evidence" value="ECO:0007669"/>
    <property type="project" value="InterPro"/>
</dbReference>
<evidence type="ECO:0000313" key="3">
    <source>
        <dbReference type="EMBL" id="QDU08311.1"/>
    </source>
</evidence>